<reference evidence="2 3" key="1">
    <citation type="journal article" date="2018" name="Environ. Microbiol.">
        <title>Novel energy conservation strategies and behaviour of Pelotomaculum schinkii driving syntrophic propionate catabolism.</title>
        <authorList>
            <person name="Hidalgo-Ahumada C.A.P."/>
            <person name="Nobu M.K."/>
            <person name="Narihiro T."/>
            <person name="Tamaki H."/>
            <person name="Liu W.T."/>
            <person name="Kamagata Y."/>
            <person name="Stams A.J.M."/>
            <person name="Imachi H."/>
            <person name="Sousa D.Z."/>
        </authorList>
    </citation>
    <scope>NUCLEOTIDE SEQUENCE [LARGE SCALE GENOMIC DNA]</scope>
    <source>
        <strain evidence="2 3">MGP</strain>
    </source>
</reference>
<comment type="caution">
    <text evidence="2">The sequence shown here is derived from an EMBL/GenBank/DDBJ whole genome shotgun (WGS) entry which is preliminary data.</text>
</comment>
<dbReference type="EMBL" id="QFFZ01000007">
    <property type="protein sequence ID" value="TEB12376.1"/>
    <property type="molecule type" value="Genomic_DNA"/>
</dbReference>
<accession>A0A4Y7RUE4</accession>
<sequence length="37" mass="4068">MDEVQTEAVGAPVFGSWAFLLFLILILLILGIGFIFI</sequence>
<proteinExistence type="predicted"/>
<organism evidence="2 3">
    <name type="scientific">Pelotomaculum propionicicum</name>
    <dbReference type="NCBI Taxonomy" id="258475"/>
    <lineage>
        <taxon>Bacteria</taxon>
        <taxon>Bacillati</taxon>
        <taxon>Bacillota</taxon>
        <taxon>Clostridia</taxon>
        <taxon>Eubacteriales</taxon>
        <taxon>Desulfotomaculaceae</taxon>
        <taxon>Pelotomaculum</taxon>
    </lineage>
</organism>
<protein>
    <recommendedName>
        <fullName evidence="4">Sporulation protein YjcZ</fullName>
    </recommendedName>
</protein>
<keyword evidence="1" id="KW-0812">Transmembrane</keyword>
<dbReference type="AlphaFoldDB" id="A0A4Y7RUE4"/>
<evidence type="ECO:0000313" key="3">
    <source>
        <dbReference type="Proteomes" id="UP000297597"/>
    </source>
</evidence>
<feature type="transmembrane region" description="Helical" evidence="1">
    <location>
        <begin position="14"/>
        <end position="36"/>
    </location>
</feature>
<dbReference type="Proteomes" id="UP000297597">
    <property type="component" value="Unassembled WGS sequence"/>
</dbReference>
<keyword evidence="3" id="KW-1185">Reference proteome</keyword>
<evidence type="ECO:0000256" key="1">
    <source>
        <dbReference type="SAM" id="Phobius"/>
    </source>
</evidence>
<gene>
    <name evidence="2" type="ORF">Pmgp_00993</name>
</gene>
<name>A0A4Y7RUE4_9FIRM</name>
<keyword evidence="1" id="KW-1133">Transmembrane helix</keyword>
<evidence type="ECO:0008006" key="4">
    <source>
        <dbReference type="Google" id="ProtNLM"/>
    </source>
</evidence>
<keyword evidence="1" id="KW-0472">Membrane</keyword>
<evidence type="ECO:0000313" key="2">
    <source>
        <dbReference type="EMBL" id="TEB12376.1"/>
    </source>
</evidence>